<reference evidence="2" key="1">
    <citation type="journal article" date="2017" name="Nat. Ecol. Evol.">
        <title>Genome expansion and lineage-specific genetic innovations in the forest pathogenic fungi Armillaria.</title>
        <authorList>
            <person name="Sipos G."/>
            <person name="Prasanna A.N."/>
            <person name="Walter M.C."/>
            <person name="O'Connor E."/>
            <person name="Balint B."/>
            <person name="Krizsan K."/>
            <person name="Kiss B."/>
            <person name="Hess J."/>
            <person name="Varga T."/>
            <person name="Slot J."/>
            <person name="Riley R."/>
            <person name="Boka B."/>
            <person name="Rigling D."/>
            <person name="Barry K."/>
            <person name="Lee J."/>
            <person name="Mihaltcheva S."/>
            <person name="LaButti K."/>
            <person name="Lipzen A."/>
            <person name="Waldron R."/>
            <person name="Moloney N.M."/>
            <person name="Sperisen C."/>
            <person name="Kredics L."/>
            <person name="Vagvoelgyi C."/>
            <person name="Patrignani A."/>
            <person name="Fitzpatrick D."/>
            <person name="Nagy I."/>
            <person name="Doyle S."/>
            <person name="Anderson J.B."/>
            <person name="Grigoriev I.V."/>
            <person name="Gueldener U."/>
            <person name="Muensterkoetter M."/>
            <person name="Nagy L.G."/>
        </authorList>
    </citation>
    <scope>NUCLEOTIDE SEQUENCE [LARGE SCALE GENOMIC DNA]</scope>
    <source>
        <strain evidence="2">C18/9</strain>
    </source>
</reference>
<sequence>MANIGSEELIKQVDSQLDLKMTELTDKQPLQEVLANLEKVKATVGKKEGEDSDAYKRCLRHEG</sequence>
<dbReference type="Proteomes" id="UP000219338">
    <property type="component" value="Unassembled WGS sequence"/>
</dbReference>
<accession>A0A284QRE7</accession>
<dbReference type="EMBL" id="FUEG01000001">
    <property type="protein sequence ID" value="SJK99035.1"/>
    <property type="molecule type" value="Genomic_DNA"/>
</dbReference>
<proteinExistence type="predicted"/>
<evidence type="ECO:0000313" key="1">
    <source>
        <dbReference type="EMBL" id="SJK99035.1"/>
    </source>
</evidence>
<protein>
    <submittedName>
        <fullName evidence="1">Uncharacterized protein</fullName>
    </submittedName>
</protein>
<organism evidence="1 2">
    <name type="scientific">Armillaria ostoyae</name>
    <name type="common">Armillaria root rot fungus</name>
    <dbReference type="NCBI Taxonomy" id="47428"/>
    <lineage>
        <taxon>Eukaryota</taxon>
        <taxon>Fungi</taxon>
        <taxon>Dikarya</taxon>
        <taxon>Basidiomycota</taxon>
        <taxon>Agaricomycotina</taxon>
        <taxon>Agaricomycetes</taxon>
        <taxon>Agaricomycetidae</taxon>
        <taxon>Agaricales</taxon>
        <taxon>Marasmiineae</taxon>
        <taxon>Physalacriaceae</taxon>
        <taxon>Armillaria</taxon>
    </lineage>
</organism>
<gene>
    <name evidence="1" type="ORF">ARMOST_02317</name>
</gene>
<keyword evidence="2" id="KW-1185">Reference proteome</keyword>
<dbReference type="AlphaFoldDB" id="A0A284QRE7"/>
<evidence type="ECO:0000313" key="2">
    <source>
        <dbReference type="Proteomes" id="UP000219338"/>
    </source>
</evidence>
<dbReference type="OrthoDB" id="10657492at2759"/>
<name>A0A284QRE7_ARMOS</name>